<sequence>MERMSQAPEKEVSEAGAPAGAPDDPAEQPPGGFPWPRGLQATATRRALLLTALGALLIAGLVTAIPVGGTGPGRLAGYIDSNPIPSTGTKSDAAFNRATSGDCLMWPNTTPESASIVNCADDHKFEVAESVDMRTFPGSEYGPNAAPPSPARIQQITQEQCEPAVRNYLGPKFDPNSKFTVSMLWAGDRAWRQAGDRRMLCGLQLPGANNEQQAFKGKVADVDQSKVWPAGACLGIDPTTNQPTDVPVDCAAPHAMEVTGTVNLAEKFPGALPAEPDQDGFIKDSCTKMTDAYLAPIKLRTTTLTLIYPTVSLPSWSAGSREVACSIGATLGNGGWATLVNSAKGQLLINGQPPVPPPDIPEERLTLPPIPLQAPANQPSAPPDAIPPNNQHLPQQQPVVMPPRAQAPATHAPQEAPPPAPEPVAPPPANPA</sequence>
<evidence type="ECO:0000313" key="4">
    <source>
        <dbReference type="EMBL" id="ORA77910.1"/>
    </source>
</evidence>
<organism evidence="4 5">
    <name type="scientific">Mycobacterium malmoense</name>
    <dbReference type="NCBI Taxonomy" id="1780"/>
    <lineage>
        <taxon>Bacteria</taxon>
        <taxon>Bacillati</taxon>
        <taxon>Actinomycetota</taxon>
        <taxon>Actinomycetes</taxon>
        <taxon>Mycobacteriales</taxon>
        <taxon>Mycobacteriaceae</taxon>
        <taxon>Mycobacterium</taxon>
    </lineage>
</organism>
<feature type="compositionally biased region" description="Low complexity" evidence="1">
    <location>
        <begin position="14"/>
        <end position="23"/>
    </location>
</feature>
<keyword evidence="2" id="KW-0472">Membrane</keyword>
<comment type="caution">
    <text evidence="4">The sequence shown here is derived from an EMBL/GenBank/DDBJ whole genome shotgun (WGS) entry which is preliminary data.</text>
</comment>
<proteinExistence type="predicted"/>
<evidence type="ECO:0000313" key="5">
    <source>
        <dbReference type="Proteomes" id="UP000243140"/>
    </source>
</evidence>
<feature type="compositionally biased region" description="Pro residues" evidence="1">
    <location>
        <begin position="415"/>
        <end position="432"/>
    </location>
</feature>
<evidence type="ECO:0000259" key="3">
    <source>
        <dbReference type="Pfam" id="PF13845"/>
    </source>
</evidence>
<reference evidence="4 5" key="1">
    <citation type="submission" date="2017-02" db="EMBL/GenBank/DDBJ databases">
        <title>The new phylogeny of genus Mycobacterium.</title>
        <authorList>
            <person name="Tortoli E."/>
            <person name="Trovato A."/>
            <person name="Cirillo D.M."/>
        </authorList>
    </citation>
    <scope>NUCLEOTIDE SEQUENCE [LARGE SCALE GENOMIC DNA]</scope>
    <source>
        <strain evidence="4 5">IP1130001</strain>
    </source>
</reference>
<dbReference type="Pfam" id="PF13845">
    <property type="entry name" value="Septum_form"/>
    <property type="match status" value="1"/>
</dbReference>
<dbReference type="EMBL" id="MVHV01000034">
    <property type="protein sequence ID" value="ORA77910.1"/>
    <property type="molecule type" value="Genomic_DNA"/>
</dbReference>
<feature type="transmembrane region" description="Helical" evidence="2">
    <location>
        <begin position="47"/>
        <end position="67"/>
    </location>
</feature>
<name>A0ABX3SM18_MYCMA</name>
<keyword evidence="2" id="KW-0812">Transmembrane</keyword>
<evidence type="ECO:0000256" key="2">
    <source>
        <dbReference type="SAM" id="Phobius"/>
    </source>
</evidence>
<feature type="region of interest" description="Disordered" evidence="1">
    <location>
        <begin position="351"/>
        <end position="432"/>
    </location>
</feature>
<dbReference type="Proteomes" id="UP000243140">
    <property type="component" value="Unassembled WGS sequence"/>
</dbReference>
<feature type="domain" description="Septum formation-related" evidence="3">
    <location>
        <begin position="101"/>
        <end position="325"/>
    </location>
</feature>
<gene>
    <name evidence="4" type="ORF">BST29_22690</name>
</gene>
<keyword evidence="2" id="KW-1133">Transmembrane helix</keyword>
<protein>
    <recommendedName>
        <fullName evidence="3">Septum formation-related domain-containing protein</fullName>
    </recommendedName>
</protein>
<dbReference type="InterPro" id="IPR026004">
    <property type="entry name" value="Septum_form"/>
</dbReference>
<keyword evidence="5" id="KW-1185">Reference proteome</keyword>
<feature type="compositionally biased region" description="Low complexity" evidence="1">
    <location>
        <begin position="387"/>
        <end position="398"/>
    </location>
</feature>
<feature type="non-terminal residue" evidence="4">
    <location>
        <position position="432"/>
    </location>
</feature>
<feature type="region of interest" description="Disordered" evidence="1">
    <location>
        <begin position="1"/>
        <end position="38"/>
    </location>
</feature>
<evidence type="ECO:0000256" key="1">
    <source>
        <dbReference type="SAM" id="MobiDB-lite"/>
    </source>
</evidence>
<accession>A0ABX3SM18</accession>
<feature type="compositionally biased region" description="Basic and acidic residues" evidence="1">
    <location>
        <begin position="1"/>
        <end position="13"/>
    </location>
</feature>